<keyword evidence="4" id="KW-0804">Transcription</keyword>
<dbReference type="InterPro" id="IPR036388">
    <property type="entry name" value="WH-like_DNA-bd_sf"/>
</dbReference>
<dbReference type="PRINTS" id="PR00039">
    <property type="entry name" value="HTHLYSR"/>
</dbReference>
<organism evidence="6 7">
    <name type="scientific">Bordetella trematum</name>
    <dbReference type="NCBI Taxonomy" id="123899"/>
    <lineage>
        <taxon>Bacteria</taxon>
        <taxon>Pseudomonadati</taxon>
        <taxon>Pseudomonadota</taxon>
        <taxon>Betaproteobacteria</taxon>
        <taxon>Burkholderiales</taxon>
        <taxon>Alcaligenaceae</taxon>
        <taxon>Bordetella</taxon>
    </lineage>
</organism>
<dbReference type="PANTHER" id="PTHR30537">
    <property type="entry name" value="HTH-TYPE TRANSCRIPTIONAL REGULATOR"/>
    <property type="match status" value="1"/>
</dbReference>
<evidence type="ECO:0000256" key="1">
    <source>
        <dbReference type="ARBA" id="ARBA00009437"/>
    </source>
</evidence>
<dbReference type="Pfam" id="PF03466">
    <property type="entry name" value="LysR_substrate"/>
    <property type="match status" value="1"/>
</dbReference>
<keyword evidence="7" id="KW-1185">Reference proteome</keyword>
<evidence type="ECO:0000259" key="5">
    <source>
        <dbReference type="PROSITE" id="PS50931"/>
    </source>
</evidence>
<evidence type="ECO:0000313" key="6">
    <source>
        <dbReference type="EMBL" id="SAI69905.1"/>
    </source>
</evidence>
<dbReference type="SUPFAM" id="SSF53850">
    <property type="entry name" value="Periplasmic binding protein-like II"/>
    <property type="match status" value="1"/>
</dbReference>
<comment type="similarity">
    <text evidence="1">Belongs to the LysR transcriptional regulatory family.</text>
</comment>
<dbReference type="STRING" id="123899.SAMEA3906487_01981"/>
<dbReference type="EMBL" id="LT546645">
    <property type="protein sequence ID" value="SAI69905.1"/>
    <property type="molecule type" value="Genomic_DNA"/>
</dbReference>
<dbReference type="Proteomes" id="UP000076825">
    <property type="component" value="Chromosome 1"/>
</dbReference>
<dbReference type="Gene3D" id="1.10.10.10">
    <property type="entry name" value="Winged helix-like DNA-binding domain superfamily/Winged helix DNA-binding domain"/>
    <property type="match status" value="1"/>
</dbReference>
<dbReference type="InterPro" id="IPR005119">
    <property type="entry name" value="LysR_subst-bd"/>
</dbReference>
<dbReference type="PROSITE" id="PS50931">
    <property type="entry name" value="HTH_LYSR"/>
    <property type="match status" value="1"/>
</dbReference>
<sequence length="306" mass="32971">MSLNASLLGALRCFEVAARHCNFTRAAAELNLTPGAVSQQIRQLEQRLGQPLFRRLPRGLALTDAALDLYQACQEAFGRLEQACQRLGQGRPPLTLSCTPTFAMMWLMPRMQAFHALHPGIEIRMVAEFHDVGMAALRSRGIDLAIRYKPLQMEAGERLLMHEWLLPVGAPGGNWEEAPRLYDSSAWAGAARDEEWRAWLRASGQVSLAHGGEQEFSLFMLASSAAQRGQGVAMGRLAMVLDGLQRGELAAASPLALPSPAGYCLLAPEGGDARVAALTSWLLQAGTACDEACRAALAAGSPARTP</sequence>
<evidence type="ECO:0000256" key="4">
    <source>
        <dbReference type="ARBA" id="ARBA00023163"/>
    </source>
</evidence>
<dbReference type="GeneID" id="56590743"/>
<dbReference type="GO" id="GO:0003677">
    <property type="term" value="F:DNA binding"/>
    <property type="evidence" value="ECO:0007669"/>
    <property type="project" value="UniProtKB-KW"/>
</dbReference>
<keyword evidence="3" id="KW-0238">DNA-binding</keyword>
<dbReference type="KEGG" id="btrm:SAMEA390648701981"/>
<dbReference type="PANTHER" id="PTHR30537:SF5">
    <property type="entry name" value="HTH-TYPE TRANSCRIPTIONAL ACTIVATOR TTDR-RELATED"/>
    <property type="match status" value="1"/>
</dbReference>
<evidence type="ECO:0000256" key="2">
    <source>
        <dbReference type="ARBA" id="ARBA00023015"/>
    </source>
</evidence>
<feature type="domain" description="HTH lysR-type" evidence="5">
    <location>
        <begin position="1"/>
        <end position="63"/>
    </location>
</feature>
<dbReference type="OrthoDB" id="8591238at2"/>
<dbReference type="Gene3D" id="3.40.190.10">
    <property type="entry name" value="Periplasmic binding protein-like II"/>
    <property type="match status" value="2"/>
</dbReference>
<dbReference type="RefSeq" id="WP_063491872.1">
    <property type="nucleotide sequence ID" value="NZ_CP016340.1"/>
</dbReference>
<proteinExistence type="inferred from homology"/>
<dbReference type="GO" id="GO:0003700">
    <property type="term" value="F:DNA-binding transcription factor activity"/>
    <property type="evidence" value="ECO:0007669"/>
    <property type="project" value="InterPro"/>
</dbReference>
<dbReference type="AlphaFoldDB" id="A0A157PMV8"/>
<evidence type="ECO:0000256" key="3">
    <source>
        <dbReference type="ARBA" id="ARBA00023125"/>
    </source>
</evidence>
<protein>
    <submittedName>
        <fullName evidence="6">LysR family transcriptional regulator</fullName>
    </submittedName>
</protein>
<gene>
    <name evidence="6" type="primary">gcvA_9</name>
    <name evidence="6" type="ORF">SAMEA3906487_01981</name>
</gene>
<dbReference type="SUPFAM" id="SSF46785">
    <property type="entry name" value="Winged helix' DNA-binding domain"/>
    <property type="match status" value="1"/>
</dbReference>
<keyword evidence="2" id="KW-0805">Transcription regulation</keyword>
<dbReference type="InterPro" id="IPR058163">
    <property type="entry name" value="LysR-type_TF_proteobact-type"/>
</dbReference>
<reference evidence="6 7" key="1">
    <citation type="submission" date="2016-04" db="EMBL/GenBank/DDBJ databases">
        <authorList>
            <consortium name="Pathogen Informatics"/>
        </authorList>
    </citation>
    <scope>NUCLEOTIDE SEQUENCE [LARGE SCALE GENOMIC DNA]</scope>
    <source>
        <strain evidence="6 7">H044680328</strain>
    </source>
</reference>
<dbReference type="InterPro" id="IPR000847">
    <property type="entry name" value="LysR_HTH_N"/>
</dbReference>
<accession>A0A157PMV8</accession>
<dbReference type="eggNOG" id="COG0583">
    <property type="taxonomic scope" value="Bacteria"/>
</dbReference>
<dbReference type="InterPro" id="IPR036390">
    <property type="entry name" value="WH_DNA-bd_sf"/>
</dbReference>
<name>A0A157PMV8_9BORD</name>
<evidence type="ECO:0000313" key="7">
    <source>
        <dbReference type="Proteomes" id="UP000076825"/>
    </source>
</evidence>
<dbReference type="Pfam" id="PF00126">
    <property type="entry name" value="HTH_1"/>
    <property type="match status" value="1"/>
</dbReference>
<dbReference type="PATRIC" id="fig|123899.6.peg.1973"/>